<name>V9L002_CALMI</name>
<dbReference type="STRING" id="7868.ENSCMIP00000046926"/>
<accession>V9L002</accession>
<evidence type="ECO:0000313" key="4">
    <source>
        <dbReference type="Proteomes" id="UP000314986"/>
    </source>
</evidence>
<dbReference type="GeneTree" id="ENSGT00390000018451"/>
<reference evidence="4" key="2">
    <citation type="journal article" date="2007" name="PLoS Biol.">
        <title>Survey sequencing and comparative analysis of the elephant shark (Callorhinchus milii) genome.</title>
        <authorList>
            <person name="Venkatesh B."/>
            <person name="Kirkness E.F."/>
            <person name="Loh Y.H."/>
            <person name="Halpern A.L."/>
            <person name="Lee A.P."/>
            <person name="Johnson J."/>
            <person name="Dandona N."/>
            <person name="Viswanathan L.D."/>
            <person name="Tay A."/>
            <person name="Venter J.C."/>
            <person name="Strausberg R.L."/>
            <person name="Brenner S."/>
        </authorList>
    </citation>
    <scope>NUCLEOTIDE SEQUENCE [LARGE SCALE GENOMIC DNA]</scope>
</reference>
<dbReference type="OMA" id="MAVWSGS"/>
<evidence type="ECO:0000313" key="3">
    <source>
        <dbReference type="Ensembl" id="ENSCMIP00000046926.1"/>
    </source>
</evidence>
<dbReference type="Ensembl" id="ENSCMIT00000047591.1">
    <property type="protein sequence ID" value="ENSCMIP00000046926.1"/>
    <property type="gene ID" value="ENSCMIG00000019269.1"/>
</dbReference>
<reference evidence="3" key="4">
    <citation type="submission" date="2025-05" db="UniProtKB">
        <authorList>
            <consortium name="Ensembl"/>
        </authorList>
    </citation>
    <scope>IDENTIFICATION</scope>
</reference>
<feature type="compositionally biased region" description="Low complexity" evidence="1">
    <location>
        <begin position="212"/>
        <end position="226"/>
    </location>
</feature>
<sequence length="281" mass="31482">MVLPMELLLSLQRSHFILKGKNIQISQETGAGYNVISNGQISLEGQRFNLANCIQRKITLNSLKEHRSFQETILSKPMVFFTNVMVAGDSTIVFAVIVNIRHPRMQFEIGDSMNDAISTAVGASYILQFNLKTALQSYFSLNGGYKTDGLGLDFTCEFKRDSSSDDFYWLGRSTKIKELNGKIVNLSCTTEDEKCQVKQVLQKISESNFRVSSTSQQSLSRSPSLPAGSPKDQESSSSHSQPHVKRKSPKKTSSPPSPQLPLVNERSYLLQFTQRLPKYIE</sequence>
<dbReference type="Proteomes" id="UP000314986">
    <property type="component" value="Unassembled WGS sequence"/>
</dbReference>
<evidence type="ECO:0000313" key="2">
    <source>
        <dbReference type="EMBL" id="AFP04102.1"/>
    </source>
</evidence>
<reference evidence="4" key="1">
    <citation type="journal article" date="2006" name="Science">
        <title>Ancient noncoding elements conserved in the human genome.</title>
        <authorList>
            <person name="Venkatesh B."/>
            <person name="Kirkness E.F."/>
            <person name="Loh Y.H."/>
            <person name="Halpern A.L."/>
            <person name="Lee A.P."/>
            <person name="Johnson J."/>
            <person name="Dandona N."/>
            <person name="Viswanathan L.D."/>
            <person name="Tay A."/>
            <person name="Venter J.C."/>
            <person name="Strausberg R.L."/>
            <person name="Brenner S."/>
        </authorList>
    </citation>
    <scope>NUCLEOTIDE SEQUENCE [LARGE SCALE GENOMIC DNA]</scope>
</reference>
<gene>
    <name evidence="3" type="primary">LOC103177213</name>
</gene>
<feature type="region of interest" description="Disordered" evidence="1">
    <location>
        <begin position="212"/>
        <end position="266"/>
    </location>
</feature>
<reference evidence="2 4" key="3">
    <citation type="journal article" date="2014" name="Nature">
        <title>Elephant shark genome provides unique insights into gnathostome evolution.</title>
        <authorList>
            <consortium name="International Elephant Shark Genome Sequencing Consortium"/>
            <person name="Venkatesh B."/>
            <person name="Lee A.P."/>
            <person name="Ravi V."/>
            <person name="Maurya A.K."/>
            <person name="Lian M.M."/>
            <person name="Swann J.B."/>
            <person name="Ohta Y."/>
            <person name="Flajnik M.F."/>
            <person name="Sutoh Y."/>
            <person name="Kasahara M."/>
            <person name="Hoon S."/>
            <person name="Gangu V."/>
            <person name="Roy S.W."/>
            <person name="Irimia M."/>
            <person name="Korzh V."/>
            <person name="Kondrychyn I."/>
            <person name="Lim Z.W."/>
            <person name="Tay B.H."/>
            <person name="Tohari S."/>
            <person name="Kong K.W."/>
            <person name="Ho S."/>
            <person name="Lorente-Galdos B."/>
            <person name="Quilez J."/>
            <person name="Marques-Bonet T."/>
            <person name="Raney B.J."/>
            <person name="Ingham P.W."/>
            <person name="Tay A."/>
            <person name="Hillier L.W."/>
            <person name="Minx P."/>
            <person name="Boehm T."/>
            <person name="Wilson R.K."/>
            <person name="Brenner S."/>
            <person name="Warren W.C."/>
        </authorList>
    </citation>
    <scope>NUCLEOTIDE SEQUENCE</scope>
    <source>
        <tissue evidence="2">Intestine</tissue>
    </source>
</reference>
<evidence type="ECO:0000256" key="1">
    <source>
        <dbReference type="SAM" id="MobiDB-lite"/>
    </source>
</evidence>
<proteinExistence type="evidence at transcript level"/>
<organism evidence="2">
    <name type="scientific">Callorhinchus milii</name>
    <name type="common">Ghost shark</name>
    <dbReference type="NCBI Taxonomy" id="7868"/>
    <lineage>
        <taxon>Eukaryota</taxon>
        <taxon>Metazoa</taxon>
        <taxon>Chordata</taxon>
        <taxon>Craniata</taxon>
        <taxon>Vertebrata</taxon>
        <taxon>Chondrichthyes</taxon>
        <taxon>Holocephali</taxon>
        <taxon>Chimaeriformes</taxon>
        <taxon>Callorhinchidae</taxon>
        <taxon>Callorhinchus</taxon>
    </lineage>
</organism>
<keyword evidence="4" id="KW-1185">Reference proteome</keyword>
<dbReference type="EMBL" id="JW871584">
    <property type="protein sequence ID" value="AFP04102.1"/>
    <property type="molecule type" value="mRNA"/>
</dbReference>
<dbReference type="AlphaFoldDB" id="V9L002"/>
<protein>
    <submittedName>
        <fullName evidence="2 3">Uncharacterized protein</fullName>
    </submittedName>
</protein>